<dbReference type="PRINTS" id="PR01248">
    <property type="entry name" value="TYPE1KERATIN"/>
</dbReference>
<evidence type="ECO:0000256" key="2">
    <source>
        <dbReference type="ARBA" id="ARBA00023054"/>
    </source>
</evidence>
<comment type="similarity">
    <text evidence="3">Belongs to the intermediate filament family.</text>
</comment>
<feature type="domain" description="IF rod" evidence="6">
    <location>
        <begin position="101"/>
        <end position="413"/>
    </location>
</feature>
<dbReference type="PANTHER" id="PTHR45652">
    <property type="entry name" value="GLIAL FIBRILLARY ACIDIC PROTEIN"/>
    <property type="match status" value="1"/>
</dbReference>
<dbReference type="SUPFAM" id="SSF64593">
    <property type="entry name" value="Intermediate filament protein, coiled coil region"/>
    <property type="match status" value="2"/>
</dbReference>
<evidence type="ECO:0000256" key="1">
    <source>
        <dbReference type="ARBA" id="ARBA00022754"/>
    </source>
</evidence>
<feature type="coiled-coil region" evidence="4">
    <location>
        <begin position="264"/>
        <end position="388"/>
    </location>
</feature>
<proteinExistence type="inferred from homology"/>
<comment type="caution">
    <text evidence="7">The sequence shown here is derived from an EMBL/GenBank/DDBJ whole genome shotgun (WGS) entry which is preliminary data.</text>
</comment>
<accession>A0ABP0F1K7</accession>
<feature type="compositionally biased region" description="Polar residues" evidence="5">
    <location>
        <begin position="12"/>
        <end position="21"/>
    </location>
</feature>
<keyword evidence="8" id="KW-1185">Reference proteome</keyword>
<dbReference type="InterPro" id="IPR002957">
    <property type="entry name" value="Keratin_I"/>
</dbReference>
<dbReference type="InterPro" id="IPR039008">
    <property type="entry name" value="IF_rod_dom"/>
</dbReference>
<feature type="region of interest" description="Disordered" evidence="5">
    <location>
        <begin position="1"/>
        <end position="48"/>
    </location>
</feature>
<sequence>MEAQSEKKVSVQKISIGTSSKTVERTASKKSYSSNSNNSNMSRLSSPKVQASSYQLRYGARNRNFSFSPRRAGAVEATVTRVTVSDGLELTPALISSRAEEKAALGSLNDRFVSYIDKVRSLLTRNQLLEAKVKQLESIRIVPSRAGDIYDERLQQLQRDYEDVMLAKSKVEIELENAYREVDDFRKQLEREIEDRKEAEDEATSLRKDVDQATLDRVELEGRVESLREELDLVRRASDEDIRALTEQLAVMNTGEVVVDGPQTTDLSESLRDLRSAYEQLTQNNKVEIEHFYKSKIADLSNQVKNENNASKNSKTEILEVKRQYQSVTVELEGLRNTNAALETQLEECESRYHNDMTKLQNTASNLEEELQDARDKSQKQLVDYNALLNVKLSLDLEIQTYRKLLEGEEIRMDKTSAGEIKLEGSVTKRTITDISKNESTSRNVVDNELVDMLSEVVEDFKSESSS</sequence>
<organism evidence="7 8">
    <name type="scientific">Clavelina lepadiformis</name>
    <name type="common">Light-bulb sea squirt</name>
    <name type="synonym">Ascidia lepadiformis</name>
    <dbReference type="NCBI Taxonomy" id="159417"/>
    <lineage>
        <taxon>Eukaryota</taxon>
        <taxon>Metazoa</taxon>
        <taxon>Chordata</taxon>
        <taxon>Tunicata</taxon>
        <taxon>Ascidiacea</taxon>
        <taxon>Aplousobranchia</taxon>
        <taxon>Clavelinidae</taxon>
        <taxon>Clavelina</taxon>
    </lineage>
</organism>
<gene>
    <name evidence="7" type="ORF">CVLEPA_LOCUS3372</name>
</gene>
<keyword evidence="1 3" id="KW-0403">Intermediate filament</keyword>
<reference evidence="7 8" key="1">
    <citation type="submission" date="2024-02" db="EMBL/GenBank/DDBJ databases">
        <authorList>
            <person name="Daric V."/>
            <person name="Darras S."/>
        </authorList>
    </citation>
    <scope>NUCLEOTIDE SEQUENCE [LARGE SCALE GENOMIC DNA]</scope>
</reference>
<dbReference type="SMART" id="SM01391">
    <property type="entry name" value="Filament"/>
    <property type="match status" value="1"/>
</dbReference>
<evidence type="ECO:0000259" key="6">
    <source>
        <dbReference type="PROSITE" id="PS51842"/>
    </source>
</evidence>
<dbReference type="Gene3D" id="1.20.5.170">
    <property type="match status" value="1"/>
</dbReference>
<keyword evidence="2 4" id="KW-0175">Coiled coil</keyword>
<evidence type="ECO:0000256" key="3">
    <source>
        <dbReference type="RuleBase" id="RU000685"/>
    </source>
</evidence>
<feature type="coiled-coil region" evidence="4">
    <location>
        <begin position="119"/>
        <end position="237"/>
    </location>
</feature>
<dbReference type="PANTHER" id="PTHR45652:SF21">
    <property type="entry name" value="ZINC FINGER CCCH DOMAIN-CONTAINING PROTEIN 13-LIKE ISOFORM X1"/>
    <property type="match status" value="1"/>
</dbReference>
<dbReference type="PROSITE" id="PS00226">
    <property type="entry name" value="IF_ROD_1"/>
    <property type="match status" value="1"/>
</dbReference>
<evidence type="ECO:0000313" key="7">
    <source>
        <dbReference type="EMBL" id="CAK8673599.1"/>
    </source>
</evidence>
<dbReference type="EMBL" id="CAWYQH010000002">
    <property type="protein sequence ID" value="CAK8673599.1"/>
    <property type="molecule type" value="Genomic_DNA"/>
</dbReference>
<dbReference type="InterPro" id="IPR018039">
    <property type="entry name" value="IF_conserved"/>
</dbReference>
<dbReference type="Pfam" id="PF00038">
    <property type="entry name" value="Filament"/>
    <property type="match status" value="1"/>
</dbReference>
<protein>
    <recommendedName>
        <fullName evidence="6">IF rod domain-containing protein</fullName>
    </recommendedName>
</protein>
<evidence type="ECO:0000256" key="4">
    <source>
        <dbReference type="SAM" id="Coils"/>
    </source>
</evidence>
<name>A0ABP0F1K7_CLALP</name>
<dbReference type="Proteomes" id="UP001642483">
    <property type="component" value="Unassembled WGS sequence"/>
</dbReference>
<evidence type="ECO:0000256" key="5">
    <source>
        <dbReference type="SAM" id="MobiDB-lite"/>
    </source>
</evidence>
<dbReference type="Gene3D" id="1.20.5.1160">
    <property type="entry name" value="Vasodilator-stimulated phosphoprotein"/>
    <property type="match status" value="1"/>
</dbReference>
<evidence type="ECO:0000313" key="8">
    <source>
        <dbReference type="Proteomes" id="UP001642483"/>
    </source>
</evidence>
<feature type="compositionally biased region" description="Low complexity" evidence="5">
    <location>
        <begin position="29"/>
        <end position="46"/>
    </location>
</feature>
<dbReference type="InterPro" id="IPR050405">
    <property type="entry name" value="Intermediate_filament"/>
</dbReference>
<dbReference type="PROSITE" id="PS51842">
    <property type="entry name" value="IF_ROD_2"/>
    <property type="match status" value="1"/>
</dbReference>
<dbReference type="Gene3D" id="1.20.5.500">
    <property type="entry name" value="Single helix bin"/>
    <property type="match status" value="1"/>
</dbReference>